<protein>
    <recommendedName>
        <fullName evidence="2">DUF4232 domain-containing protein</fullName>
    </recommendedName>
</protein>
<dbReference type="AlphaFoldDB" id="A0A7W7LDC3"/>
<feature type="domain" description="DUF4232" evidence="2">
    <location>
        <begin position="109"/>
        <end position="246"/>
    </location>
</feature>
<dbReference type="Proteomes" id="UP000556436">
    <property type="component" value="Unassembled WGS sequence"/>
</dbReference>
<feature type="region of interest" description="Disordered" evidence="1">
    <location>
        <begin position="236"/>
        <end position="277"/>
    </location>
</feature>
<evidence type="ECO:0000259" key="2">
    <source>
        <dbReference type="Pfam" id="PF14016"/>
    </source>
</evidence>
<dbReference type="EMBL" id="JACHJG010000008">
    <property type="protein sequence ID" value="MBB4887969.1"/>
    <property type="molecule type" value="Genomic_DNA"/>
</dbReference>
<evidence type="ECO:0000256" key="1">
    <source>
        <dbReference type="SAM" id="MobiDB-lite"/>
    </source>
</evidence>
<dbReference type="InterPro" id="IPR025326">
    <property type="entry name" value="DUF4232"/>
</dbReference>
<evidence type="ECO:0000313" key="4">
    <source>
        <dbReference type="Proteomes" id="UP000556436"/>
    </source>
</evidence>
<evidence type="ECO:0000313" key="3">
    <source>
        <dbReference type="EMBL" id="MBB4887969.1"/>
    </source>
</evidence>
<organism evidence="3 4">
    <name type="scientific">Streptomyces netropsis</name>
    <name type="common">Streptoverticillium netropsis</name>
    <dbReference type="NCBI Taxonomy" id="55404"/>
    <lineage>
        <taxon>Bacteria</taxon>
        <taxon>Bacillati</taxon>
        <taxon>Actinomycetota</taxon>
        <taxon>Actinomycetes</taxon>
        <taxon>Kitasatosporales</taxon>
        <taxon>Streptomycetaceae</taxon>
        <taxon>Streptomyces</taxon>
    </lineage>
</organism>
<reference evidence="3 4" key="1">
    <citation type="submission" date="2020-08" db="EMBL/GenBank/DDBJ databases">
        <title>Genomic Encyclopedia of Type Strains, Phase III (KMG-III): the genomes of soil and plant-associated and newly described type strains.</title>
        <authorList>
            <person name="Whitman W."/>
        </authorList>
    </citation>
    <scope>NUCLEOTIDE SEQUENCE [LARGE SCALE GENOMIC DNA]</scope>
    <source>
        <strain evidence="3 4">CECT 3265</strain>
    </source>
</reference>
<sequence length="277" mass="28581">MPGNPAGLEKGGVKITGSSGGARACAEFDVTNHGTEPFTYMITFEFLSDSGEALTNTKQTVPSVKPGRTVKRTVVMSGLPSHPRGAARVRIAEVRSVPAGEAPSDKGTCPPSGVRVYADDGDAAMGLRVVSLHLENCGARTHRLNGYPQLQLLDERHKPVDSVKILHGGSAIATGTGADGAPQQLDLKPGERAYAGLVWRNTVGGGAGDPVNAPYVRVWEKPGAAPVMVSPELDLGTTGKLGVGPWKKDETNGPVTGGGPGAQSPEPSFPPTAPARP</sequence>
<keyword evidence="4" id="KW-1185">Reference proteome</keyword>
<gene>
    <name evidence="3" type="ORF">FHS38_004037</name>
</gene>
<accession>A0A7W7LDC3</accession>
<comment type="caution">
    <text evidence="3">The sequence shown here is derived from an EMBL/GenBank/DDBJ whole genome shotgun (WGS) entry which is preliminary data.</text>
</comment>
<name>A0A7W7LDC3_STRNE</name>
<dbReference type="RefSeq" id="WP_229822649.1">
    <property type="nucleotide sequence ID" value="NZ_BMRW01000008.1"/>
</dbReference>
<dbReference type="Pfam" id="PF14016">
    <property type="entry name" value="DUF4232"/>
    <property type="match status" value="1"/>
</dbReference>
<feature type="compositionally biased region" description="Pro residues" evidence="1">
    <location>
        <begin position="267"/>
        <end position="277"/>
    </location>
</feature>
<proteinExistence type="predicted"/>